<dbReference type="SUPFAM" id="SSF75169">
    <property type="entry name" value="DsrEFH-like"/>
    <property type="match status" value="1"/>
</dbReference>
<organism evidence="2 3">
    <name type="scientific">Pontibacter aydingkolensis</name>
    <dbReference type="NCBI Taxonomy" id="1911536"/>
    <lineage>
        <taxon>Bacteria</taxon>
        <taxon>Pseudomonadati</taxon>
        <taxon>Bacteroidota</taxon>
        <taxon>Cytophagia</taxon>
        <taxon>Cytophagales</taxon>
        <taxon>Hymenobacteraceae</taxon>
        <taxon>Pontibacter</taxon>
    </lineage>
</organism>
<evidence type="ECO:0000313" key="2">
    <source>
        <dbReference type="EMBL" id="MBW7468003.1"/>
    </source>
</evidence>
<dbReference type="PANTHER" id="PTHR37691">
    <property type="entry name" value="BLR3518 PROTEIN"/>
    <property type="match status" value="1"/>
</dbReference>
<feature type="chain" id="PRO_5045246775" evidence="1">
    <location>
        <begin position="22"/>
        <end position="150"/>
    </location>
</feature>
<dbReference type="Pfam" id="PF02635">
    <property type="entry name" value="DsrE"/>
    <property type="match status" value="1"/>
</dbReference>
<dbReference type="Gene3D" id="3.40.1260.10">
    <property type="entry name" value="DsrEFH-like"/>
    <property type="match status" value="1"/>
</dbReference>
<evidence type="ECO:0000313" key="3">
    <source>
        <dbReference type="Proteomes" id="UP000813018"/>
    </source>
</evidence>
<dbReference type="EMBL" id="JAHYXK010000010">
    <property type="protein sequence ID" value="MBW7468003.1"/>
    <property type="molecule type" value="Genomic_DNA"/>
</dbReference>
<gene>
    <name evidence="2" type="ORF">K0O23_13085</name>
</gene>
<dbReference type="Proteomes" id="UP000813018">
    <property type="component" value="Unassembled WGS sequence"/>
</dbReference>
<feature type="signal peptide" evidence="1">
    <location>
        <begin position="1"/>
        <end position="21"/>
    </location>
</feature>
<comment type="caution">
    <text evidence="2">The sequence shown here is derived from an EMBL/GenBank/DDBJ whole genome shotgun (WGS) entry which is preliminary data.</text>
</comment>
<sequence length="150" mass="16639">MKLKVILLSIFALLIAQTTFAQTKAKAKSTANKTEQVAQHRVVYDVVSADSAQQGKIMKHLEKMLNHWPDAQLEMVVHGKGLDMLVKGKATAAEQLKVLQDKGVKFVACENAMRAHNVQKEQLLPGVLTVPMGVVEIIEKQEEGYSYIKL</sequence>
<dbReference type="RefSeq" id="WP_219877877.1">
    <property type="nucleotide sequence ID" value="NZ_JAHYXK010000010.1"/>
</dbReference>
<dbReference type="PANTHER" id="PTHR37691:SF1">
    <property type="entry name" value="BLR3518 PROTEIN"/>
    <property type="match status" value="1"/>
</dbReference>
<keyword evidence="3" id="KW-1185">Reference proteome</keyword>
<name>A0ABS7CVW0_9BACT</name>
<dbReference type="InterPro" id="IPR003787">
    <property type="entry name" value="Sulphur_relay_DsrE/F-like"/>
</dbReference>
<reference evidence="2 3" key="1">
    <citation type="journal article" date="2016" name="Int. J. Syst. Evol. Microbiol.">
        <title>Pontibacter aydingkolensis sp. nov., isolated from soil of a salt lake.</title>
        <authorList>
            <person name="Osman G."/>
            <person name="Zhang T."/>
            <person name="Lou K."/>
            <person name="Gao Y."/>
            <person name="Chang W."/>
            <person name="Lin Q."/>
            <person name="Yang H.M."/>
            <person name="Huo X.D."/>
            <person name="Wang N."/>
        </authorList>
    </citation>
    <scope>NUCLEOTIDE SEQUENCE [LARGE SCALE GENOMIC DNA]</scope>
    <source>
        <strain evidence="2 3">KACC 19255</strain>
    </source>
</reference>
<evidence type="ECO:0000256" key="1">
    <source>
        <dbReference type="SAM" id="SignalP"/>
    </source>
</evidence>
<accession>A0ABS7CVW0</accession>
<dbReference type="InterPro" id="IPR027396">
    <property type="entry name" value="DsrEFH-like"/>
</dbReference>
<keyword evidence="1" id="KW-0732">Signal</keyword>
<proteinExistence type="predicted"/>
<protein>
    <submittedName>
        <fullName evidence="2">DsrE family protein</fullName>
    </submittedName>
</protein>